<protein>
    <submittedName>
        <fullName evidence="3">Uncharacterized protein</fullName>
    </submittedName>
</protein>
<dbReference type="AlphaFoldDB" id="A0A4U0EVF7"/>
<evidence type="ECO:0000313" key="4">
    <source>
        <dbReference type="Proteomes" id="UP000307657"/>
    </source>
</evidence>
<proteinExistence type="predicted"/>
<keyword evidence="2" id="KW-0472">Membrane</keyword>
<keyword evidence="1" id="KW-0175">Coiled coil</keyword>
<evidence type="ECO:0000313" key="3">
    <source>
        <dbReference type="EMBL" id="TJY35810.1"/>
    </source>
</evidence>
<evidence type="ECO:0000256" key="2">
    <source>
        <dbReference type="SAM" id="Phobius"/>
    </source>
</evidence>
<feature type="transmembrane region" description="Helical" evidence="2">
    <location>
        <begin position="51"/>
        <end position="67"/>
    </location>
</feature>
<feature type="coiled-coil region" evidence="1">
    <location>
        <begin position="102"/>
        <end position="132"/>
    </location>
</feature>
<dbReference type="RefSeq" id="WP_136842888.1">
    <property type="nucleotide sequence ID" value="NZ_SUPL01000004.1"/>
</dbReference>
<gene>
    <name evidence="3" type="ORF">E5167_08030</name>
</gene>
<accession>A0A4U0EVF7</accession>
<sequence length="133" mass="14939">MTLYVYLGFISLILILIFAAIVKKLRLAITILSLITAIIGLILSILPFGKIALIPIIAAFILCFIAYKMTQKVSANTKFVKVIFLVTIVAFALSLYRIAFDENIVENDIETIEKEKQSKEDALEELEDLDIEN</sequence>
<dbReference type="Proteomes" id="UP000307657">
    <property type="component" value="Unassembled WGS sequence"/>
</dbReference>
<keyword evidence="2" id="KW-0812">Transmembrane</keyword>
<feature type="transmembrane region" description="Helical" evidence="2">
    <location>
        <begin position="6"/>
        <end position="22"/>
    </location>
</feature>
<name>A0A4U0EVF7_9FLAO</name>
<organism evidence="3 4">
    <name type="scientific">Pontimicrobium aquaticum</name>
    <dbReference type="NCBI Taxonomy" id="2565367"/>
    <lineage>
        <taxon>Bacteria</taxon>
        <taxon>Pseudomonadati</taxon>
        <taxon>Bacteroidota</taxon>
        <taxon>Flavobacteriia</taxon>
        <taxon>Flavobacteriales</taxon>
        <taxon>Flavobacteriaceae</taxon>
        <taxon>Pontimicrobium</taxon>
    </lineage>
</organism>
<keyword evidence="4" id="KW-1185">Reference proteome</keyword>
<feature type="transmembrane region" description="Helical" evidence="2">
    <location>
        <begin position="27"/>
        <end position="45"/>
    </location>
</feature>
<dbReference type="EMBL" id="SUPL01000004">
    <property type="protein sequence ID" value="TJY35810.1"/>
    <property type="molecule type" value="Genomic_DNA"/>
</dbReference>
<evidence type="ECO:0000256" key="1">
    <source>
        <dbReference type="SAM" id="Coils"/>
    </source>
</evidence>
<keyword evidence="2" id="KW-1133">Transmembrane helix</keyword>
<comment type="caution">
    <text evidence="3">The sequence shown here is derived from an EMBL/GenBank/DDBJ whole genome shotgun (WGS) entry which is preliminary data.</text>
</comment>
<feature type="transmembrane region" description="Helical" evidence="2">
    <location>
        <begin position="79"/>
        <end position="99"/>
    </location>
</feature>
<reference evidence="3 4" key="1">
    <citation type="submission" date="2019-04" db="EMBL/GenBank/DDBJ databases">
        <title>Lacinutrix sp. nov., isolated from marine water.</title>
        <authorList>
            <person name="Kim W."/>
        </authorList>
    </citation>
    <scope>NUCLEOTIDE SEQUENCE [LARGE SCALE GENOMIC DNA]</scope>
    <source>
        <strain evidence="3 4">CAU 1491</strain>
    </source>
</reference>